<evidence type="ECO:0000313" key="3">
    <source>
        <dbReference type="Proteomes" id="UP000800096"/>
    </source>
</evidence>
<evidence type="ECO:0000256" key="1">
    <source>
        <dbReference type="SAM" id="MobiDB-lite"/>
    </source>
</evidence>
<gene>
    <name evidence="2" type="ORF">BDU57DRAFT_67452</name>
</gene>
<feature type="compositionally biased region" description="Polar residues" evidence="1">
    <location>
        <begin position="176"/>
        <end position="190"/>
    </location>
</feature>
<reference evidence="2" key="1">
    <citation type="journal article" date="2020" name="Stud. Mycol.">
        <title>101 Dothideomycetes genomes: a test case for predicting lifestyles and emergence of pathogens.</title>
        <authorList>
            <person name="Haridas S."/>
            <person name="Albert R."/>
            <person name="Binder M."/>
            <person name="Bloem J."/>
            <person name="Labutti K."/>
            <person name="Salamov A."/>
            <person name="Andreopoulos B."/>
            <person name="Baker S."/>
            <person name="Barry K."/>
            <person name="Bills G."/>
            <person name="Bluhm B."/>
            <person name="Cannon C."/>
            <person name="Castanera R."/>
            <person name="Culley D."/>
            <person name="Daum C."/>
            <person name="Ezra D."/>
            <person name="Gonzalez J."/>
            <person name="Henrissat B."/>
            <person name="Kuo A."/>
            <person name="Liang C."/>
            <person name="Lipzen A."/>
            <person name="Lutzoni F."/>
            <person name="Magnuson J."/>
            <person name="Mondo S."/>
            <person name="Nolan M."/>
            <person name="Ohm R."/>
            <person name="Pangilinan J."/>
            <person name="Park H.-J."/>
            <person name="Ramirez L."/>
            <person name="Alfaro M."/>
            <person name="Sun H."/>
            <person name="Tritt A."/>
            <person name="Yoshinaga Y."/>
            <person name="Zwiers L.-H."/>
            <person name="Turgeon B."/>
            <person name="Goodwin S."/>
            <person name="Spatafora J."/>
            <person name="Crous P."/>
            <person name="Grigoriev I."/>
        </authorList>
    </citation>
    <scope>NUCLEOTIDE SEQUENCE</scope>
    <source>
        <strain evidence="2">HMLAC05119</strain>
    </source>
</reference>
<dbReference type="AlphaFoldDB" id="A0A6A5R1I9"/>
<accession>A0A6A5R1I9</accession>
<name>A0A6A5R1I9_AMPQU</name>
<proteinExistence type="predicted"/>
<feature type="region of interest" description="Disordered" evidence="1">
    <location>
        <begin position="176"/>
        <end position="197"/>
    </location>
</feature>
<dbReference type="OrthoDB" id="4187154at2759"/>
<dbReference type="Proteomes" id="UP000800096">
    <property type="component" value="Unassembled WGS sequence"/>
</dbReference>
<organism evidence="2 3">
    <name type="scientific">Ampelomyces quisqualis</name>
    <name type="common">Powdery mildew agent</name>
    <dbReference type="NCBI Taxonomy" id="50730"/>
    <lineage>
        <taxon>Eukaryota</taxon>
        <taxon>Fungi</taxon>
        <taxon>Dikarya</taxon>
        <taxon>Ascomycota</taxon>
        <taxon>Pezizomycotina</taxon>
        <taxon>Dothideomycetes</taxon>
        <taxon>Pleosporomycetidae</taxon>
        <taxon>Pleosporales</taxon>
        <taxon>Pleosporineae</taxon>
        <taxon>Phaeosphaeriaceae</taxon>
        <taxon>Ampelomyces</taxon>
    </lineage>
</organism>
<dbReference type="EMBL" id="ML979132">
    <property type="protein sequence ID" value="KAF1921935.1"/>
    <property type="molecule type" value="Genomic_DNA"/>
</dbReference>
<sequence length="577" mass="63168">MVRTLEVGRAVLASSTQHLELWLTTLIIISPSQHSIDLEQLSSHCLLRLLSSGNLWVDRGRAMPIQLSLTFQGEPLPFQDLRELVQNICQAPIWLQLKLAATCSADTSLRDGVAHVVLSCLDEESLPADRRKHHNFTNVPANDLNPPQKIPRFELQEVCFLMDVVEGKLRAPVTRSNTSATLGHSSSRGSGNEVGEHEDFGFMSQETNIRDTTDGVERFDGEFSASSTSISRKRKRCESSALETTSSSQHERLRKWPFKISDWWPARPPGPLKEQMAEIKTMVDGAMRLSVCGSAKSLNGLKIKANTFSVGLVDVAPILWRPGYLGALAQRAHLLPTISRSLGHIAGTRSTSVSLSEKLKSLTALVTAKAYDTEPNSVLTADEETLPSSQITDRLWQQLQKALLVRSTLPLQAFVTRDTEGIPHSDQDDILVTTSDSERADVLLPLAIDDDKFSRPRGLDAGHNSSLPVLDRGLQGLKEKPHSAGSQVRKTAVPDDVTLLAPNLHAGFCGNHIQILDSIDPETNHTTCRDSLTDRCPSSLGTIPSAMSPVSKSTMHSSPSVAEADVLPVEDLLFDDF</sequence>
<evidence type="ECO:0000313" key="2">
    <source>
        <dbReference type="EMBL" id="KAF1921935.1"/>
    </source>
</evidence>
<protein>
    <submittedName>
        <fullName evidence="2">Uncharacterized protein</fullName>
    </submittedName>
</protein>
<keyword evidence="3" id="KW-1185">Reference proteome</keyword>